<dbReference type="Proteomes" id="UP000075455">
    <property type="component" value="Unassembled WGS sequence"/>
</dbReference>
<evidence type="ECO:0000313" key="3">
    <source>
        <dbReference type="Proteomes" id="UP000075455"/>
    </source>
</evidence>
<dbReference type="PATRIC" id="fig|81408.3.peg.2572"/>
<comment type="caution">
    <text evidence="2">The sequence shown here is derived from an EMBL/GenBank/DDBJ whole genome shotgun (WGS) entry which is preliminary data.</text>
</comment>
<dbReference type="InterPro" id="IPR010359">
    <property type="entry name" value="IrrE_HExxH"/>
</dbReference>
<dbReference type="STRING" id="81408.B4119_0337"/>
<reference evidence="2 3" key="1">
    <citation type="submission" date="2016-01" db="EMBL/GenBank/DDBJ databases">
        <title>Draft Genome Sequences of Seven Thermophilic Sporeformers Isolated from Foods.</title>
        <authorList>
            <person name="Berendsen E.M."/>
            <person name="Wells-Bennik M.H."/>
            <person name="Krawcyk A.O."/>
            <person name="De Jong A."/>
            <person name="Holsappel S."/>
            <person name="Eijlander R.T."/>
            <person name="Kuipers O.P."/>
        </authorList>
    </citation>
    <scope>NUCLEOTIDE SEQUENCE [LARGE SCALE GENOMIC DNA]</scope>
    <source>
        <strain evidence="2 3">B4119</strain>
    </source>
</reference>
<dbReference type="PANTHER" id="PTHR43236:SF2">
    <property type="entry name" value="BLL0069 PROTEIN"/>
    <property type="match status" value="1"/>
</dbReference>
<accession>A0A150M0C9</accession>
<dbReference type="EMBL" id="LQYS01000023">
    <property type="protein sequence ID" value="KYD17662.1"/>
    <property type="molecule type" value="Genomic_DNA"/>
</dbReference>
<dbReference type="AlphaFoldDB" id="A0A150M0C9"/>
<protein>
    <recommendedName>
        <fullName evidence="1">IrrE N-terminal-like domain-containing protein</fullName>
    </recommendedName>
</protein>
<evidence type="ECO:0000313" key="2">
    <source>
        <dbReference type="EMBL" id="KYD17662.1"/>
    </source>
</evidence>
<dbReference type="Gene3D" id="1.10.10.2910">
    <property type="match status" value="1"/>
</dbReference>
<proteinExistence type="predicted"/>
<gene>
    <name evidence="2" type="ORF">B4119_0337</name>
</gene>
<feature type="domain" description="IrrE N-terminal-like" evidence="1">
    <location>
        <begin position="42"/>
        <end position="161"/>
    </location>
</feature>
<dbReference type="Pfam" id="PF06114">
    <property type="entry name" value="Peptidase_M78"/>
    <property type="match status" value="1"/>
</dbReference>
<dbReference type="InterPro" id="IPR052345">
    <property type="entry name" value="Rad_response_metalloprotease"/>
</dbReference>
<organism evidence="2 3">
    <name type="scientific">Saccharococcus caldoxylosilyticus</name>
    <dbReference type="NCBI Taxonomy" id="81408"/>
    <lineage>
        <taxon>Bacteria</taxon>
        <taxon>Bacillati</taxon>
        <taxon>Bacillota</taxon>
        <taxon>Bacilli</taxon>
        <taxon>Bacillales</taxon>
        <taxon>Anoxybacillaceae</taxon>
        <taxon>Saccharococcus</taxon>
    </lineage>
</organism>
<dbReference type="RefSeq" id="WP_061579047.1">
    <property type="nucleotide sequence ID" value="NZ_JBCNDL010000058.1"/>
</dbReference>
<sequence>MINEKELLRLEIKEKVDEVRYRFVKKGITDIFDIVDAVAILIRHPFEDKNGNKFSGFSSYIEGQFVVYLNTLFSLGHERFTAAHELYHLMFDQEVLMREGLLFDTECETKADLFAAEFLMPEEGVKEFFYKRLPSRLEEKHIIRIQQHFKVSYSAMLRRLKELHLIDEKAYERLKEISKPEHAERLQKLTIQEGYTTELILPSQKRTIPEKFLEIIIDNYVQGRISYNKFSSFLSFIGKTPRDMGHEPPEDMAQ</sequence>
<name>A0A150M0C9_9BACL</name>
<dbReference type="PANTHER" id="PTHR43236">
    <property type="entry name" value="ANTITOXIN HIGA1"/>
    <property type="match status" value="1"/>
</dbReference>
<evidence type="ECO:0000259" key="1">
    <source>
        <dbReference type="Pfam" id="PF06114"/>
    </source>
</evidence>